<dbReference type="NCBIfam" id="NF000355">
    <property type="entry name" value="ribo_prot_ABC_F"/>
    <property type="match status" value="1"/>
</dbReference>
<dbReference type="Gene3D" id="3.40.50.300">
    <property type="entry name" value="P-loop containing nucleotide triphosphate hydrolases"/>
    <property type="match status" value="3"/>
</dbReference>
<dbReference type="InterPro" id="IPR043684">
    <property type="entry name" value="VmlR"/>
</dbReference>
<keyword evidence="4" id="KW-0820">tRNA-binding</keyword>
<evidence type="ECO:0000313" key="6">
    <source>
        <dbReference type="EMBL" id="TKH10390.1"/>
    </source>
</evidence>
<keyword evidence="2 4" id="KW-0547">Nucleotide-binding</keyword>
<comment type="caution">
    <text evidence="6">The sequence shown here is derived from an EMBL/GenBank/DDBJ whole genome shotgun (WGS) entry which is preliminary data.</text>
</comment>
<proteinExistence type="inferred from homology"/>
<dbReference type="HAMAP" id="MF_00846">
    <property type="entry name" value="VmlR"/>
    <property type="match status" value="1"/>
</dbReference>
<evidence type="ECO:0000256" key="2">
    <source>
        <dbReference type="ARBA" id="ARBA00022741"/>
    </source>
</evidence>
<dbReference type="GO" id="GO:0005737">
    <property type="term" value="C:cytoplasm"/>
    <property type="evidence" value="ECO:0007669"/>
    <property type="project" value="UniProtKB-SubCell"/>
</dbReference>
<dbReference type="EMBL" id="SZNT01000212">
    <property type="protein sequence ID" value="TKH10390.1"/>
    <property type="molecule type" value="Genomic_DNA"/>
</dbReference>
<dbReference type="GO" id="GO:0000049">
    <property type="term" value="F:tRNA binding"/>
    <property type="evidence" value="ECO:0007669"/>
    <property type="project" value="UniProtKB-UniRule"/>
</dbReference>
<dbReference type="Pfam" id="PF12848">
    <property type="entry name" value="ABC_tran_Xtn"/>
    <property type="match status" value="1"/>
</dbReference>
<dbReference type="Pfam" id="PF00005">
    <property type="entry name" value="ABC_tran"/>
    <property type="match status" value="2"/>
</dbReference>
<feature type="region of interest" description="Antibiotic resistance domain (ARD)" evidence="4">
    <location>
        <begin position="185"/>
        <end position="291"/>
    </location>
</feature>
<dbReference type="PROSITE" id="PS50893">
    <property type="entry name" value="ABC_TRANSPORTER_2"/>
    <property type="match status" value="2"/>
</dbReference>
<dbReference type="PANTHER" id="PTHR19211:SF100">
    <property type="entry name" value="RIBOSOME PROTECTION PROTEIN VMLR"/>
    <property type="match status" value="1"/>
</dbReference>
<name>A0A9X8ZG00_9BACI</name>
<dbReference type="GO" id="GO:0046677">
    <property type="term" value="P:response to antibiotic"/>
    <property type="evidence" value="ECO:0007669"/>
    <property type="project" value="UniProtKB-KW"/>
</dbReference>
<feature type="binding site" evidence="4">
    <location>
        <begin position="326"/>
        <end position="333"/>
    </location>
    <ligand>
        <name>ATP</name>
        <dbReference type="ChEBI" id="CHEBI:30616"/>
        <label>2</label>
    </ligand>
</feature>
<comment type="function">
    <text evidence="4">Recognizes and binds in the vacant E-site of ribosomes stalled by some peptidyltransferase center (PTC)-targeting antibiotics. Makes contact with the PTC and both ribosomal subunits. Induces conformational changes in the P-site, which allows it to dislodge the antibiotic from its PTC binding site.</text>
</comment>
<gene>
    <name evidence="6" type="primary">abc-f</name>
    <name evidence="4" type="synonym">vmlR</name>
    <name evidence="6" type="ORF">FC678_14835</name>
</gene>
<protein>
    <recommendedName>
        <fullName evidence="4">Ribosome protection protein VmlR</fullName>
    </recommendedName>
</protein>
<dbReference type="InterPro" id="IPR003593">
    <property type="entry name" value="AAA+_ATPase"/>
</dbReference>
<keyword evidence="1 4" id="KW-0677">Repeat</keyword>
<dbReference type="InterPro" id="IPR003439">
    <property type="entry name" value="ABC_transporter-like_ATP-bd"/>
</dbReference>
<feature type="domain" description="ABC transporter" evidence="5">
    <location>
        <begin position="5"/>
        <end position="202"/>
    </location>
</feature>
<dbReference type="AlphaFoldDB" id="A0A9X8ZG00"/>
<evidence type="ECO:0000313" key="7">
    <source>
        <dbReference type="Proteomes" id="UP000309170"/>
    </source>
</evidence>
<dbReference type="InterPro" id="IPR050611">
    <property type="entry name" value="ABCF"/>
</dbReference>
<dbReference type="GO" id="GO:0072344">
    <property type="term" value="P:rescue of stalled ribosome"/>
    <property type="evidence" value="ECO:0007669"/>
    <property type="project" value="UniProtKB-UniRule"/>
</dbReference>
<dbReference type="InterPro" id="IPR032781">
    <property type="entry name" value="ABC_tran_Xtn"/>
</dbReference>
<dbReference type="SMART" id="SM00382">
    <property type="entry name" value="AAA"/>
    <property type="match status" value="2"/>
</dbReference>
<dbReference type="PANTHER" id="PTHR19211">
    <property type="entry name" value="ATP-BINDING TRANSPORT PROTEIN-RELATED"/>
    <property type="match status" value="1"/>
</dbReference>
<keyword evidence="4" id="KW-0694">RNA-binding</keyword>
<accession>A0A9X8ZG00</accession>
<comment type="subunit">
    <text evidence="4">Binds within the E-site of the 70S ribosome, where it contacts ribosomal proteins of the large and small subunit, the 16 and 23S rRNAs and the acceptor arm of the P-site tRNA.</text>
</comment>
<reference evidence="6 7" key="1">
    <citation type="journal article" date="2019" name="Environ. Microbiol.">
        <title>An active ?-lactamase is a part of an orchestrated cell wall stress resistance network of Bacillus subtilis and related rhizosphere species.</title>
        <authorList>
            <person name="Bucher T."/>
            <person name="Keren-Paz A."/>
            <person name="Hausser J."/>
            <person name="Olender T."/>
            <person name="Cytryn E."/>
            <person name="Kolodkin-Gal I."/>
        </authorList>
    </citation>
    <scope>NUCLEOTIDE SEQUENCE [LARGE SCALE GENOMIC DNA]</scope>
    <source>
        <strain evidence="6 7">I4</strain>
    </source>
</reference>
<keyword evidence="4" id="KW-0963">Cytoplasm</keyword>
<dbReference type="OrthoDB" id="9760950at2"/>
<keyword evidence="3 4" id="KW-0067">ATP-binding</keyword>
<dbReference type="FunFam" id="3.40.50.300:FF:000309">
    <property type="entry name" value="ABC transporter ATP-binding protein"/>
    <property type="match status" value="1"/>
</dbReference>
<evidence type="ECO:0000256" key="1">
    <source>
        <dbReference type="ARBA" id="ARBA00022737"/>
    </source>
</evidence>
<dbReference type="InterPro" id="IPR027417">
    <property type="entry name" value="P-loop_NTPase"/>
</dbReference>
<dbReference type="Proteomes" id="UP000309170">
    <property type="component" value="Unassembled WGS sequence"/>
</dbReference>
<feature type="domain" description="ABC transporter" evidence="5">
    <location>
        <begin position="294"/>
        <end position="505"/>
    </location>
</feature>
<dbReference type="GO" id="GO:0005524">
    <property type="term" value="F:ATP binding"/>
    <property type="evidence" value="ECO:0007669"/>
    <property type="project" value="UniProtKB-UniRule"/>
</dbReference>
<dbReference type="CDD" id="cd03221">
    <property type="entry name" value="ABCF_EF-3"/>
    <property type="match status" value="2"/>
</dbReference>
<evidence type="ECO:0000259" key="5">
    <source>
        <dbReference type="PROSITE" id="PS50893"/>
    </source>
</evidence>
<feature type="coiled-coil region" evidence="4">
    <location>
        <begin position="491"/>
        <end position="546"/>
    </location>
</feature>
<sequence length="550" mass="63179">MKELLKLTNISFEVLDHNIFENVNASVQQGEIIGIIGKNGAGKSTLLQLINNDLEPAHGRIQLLQQNLKVFMVEQEVESHSSEDKTPTEVKLLDKMHVPSHDFLQLSGGEKLKARLAKGLSKGADLLLLDEPTNHLDEASLGFLNEQLKNYRGTIIFVSHDRYFLDAVATKIWSIEDKKLIEHRGNYSSYMEVRKQKRLTQQREYEKQQKMVERIEGQMNEITSWSKTAHSQSTKKEGVKEYYRVKAKRMDAQVKSKQKRLEKELEKAKAEPVESEYTVRFSIKTKNKTGKRFLEVKNLTKTFSGRTLFKNVNFTIQHGEKISIVGPNGSGKTTLLKIILGHETFAGDVWISPSAKIGYLTQEVFDLPLELTPAQLFYKDTFESRGNVQTLMKHLGFTASQWTEPIKNMSMGERVKCKLMEYILKEKDVLILDEPTNHLDLASREQLEETLAQYTGTLIVVSHDRYFLEKTTSSKLVISNNHIQKQLYEPSSSIRDDLEELRLTLETERQEVLGKLSFMTPNDKAYTELDKKFNELTKKINELGDKDYQL</sequence>
<keyword evidence="4" id="KW-0046">Antibiotic resistance</keyword>
<dbReference type="GO" id="GO:0019843">
    <property type="term" value="F:rRNA binding"/>
    <property type="evidence" value="ECO:0007669"/>
    <property type="project" value="UniProtKB-UniRule"/>
</dbReference>
<comment type="subcellular location">
    <subcellularLocation>
        <location evidence="4">Cytoplasm</location>
    </subcellularLocation>
    <text evidence="4">Does not stably associate with ribosomes.</text>
</comment>
<evidence type="ECO:0000256" key="3">
    <source>
        <dbReference type="ARBA" id="ARBA00022840"/>
    </source>
</evidence>
<keyword evidence="4" id="KW-0699">rRNA-binding</keyword>
<evidence type="ECO:0000256" key="4">
    <source>
        <dbReference type="HAMAP-Rule" id="MF_00846"/>
    </source>
</evidence>
<comment type="domain">
    <text evidence="4">The antibiotic resistance domain (ARD) is packed between the 23S rRNA and the acceptor arm of the P-site tRNA and inserts into the peptidyltransferase center (PTC). The C-terminal extension (CTE) contacts the small ribosomal subunit, positioned in the Shine-Dalgarno-anti-Shine-Dalgarno cavity.</text>
</comment>
<keyword evidence="4" id="KW-0175">Coiled coil</keyword>
<dbReference type="SUPFAM" id="SSF52540">
    <property type="entry name" value="P-loop containing nucleoside triphosphate hydrolases"/>
    <property type="match status" value="2"/>
</dbReference>
<dbReference type="FunFam" id="3.40.50.300:FF:001634">
    <property type="entry name" value="ABC transporter ATP-binding protein"/>
    <property type="match status" value="1"/>
</dbReference>
<comment type="similarity">
    <text evidence="4">Belongs to the ABC transporter superfamily. ABCF family. ARE2 subfamily.</text>
</comment>
<feature type="binding site" evidence="4">
    <location>
        <begin position="37"/>
        <end position="44"/>
    </location>
    <ligand>
        <name>ATP</name>
        <dbReference type="ChEBI" id="CHEBI:30616"/>
        <label>1</label>
    </ligand>
</feature>
<dbReference type="RefSeq" id="WP_137020700.1">
    <property type="nucleotide sequence ID" value="NZ_SZNS01000125.1"/>
</dbReference>
<dbReference type="GO" id="GO:0016887">
    <property type="term" value="F:ATP hydrolysis activity"/>
    <property type="evidence" value="ECO:0007669"/>
    <property type="project" value="InterPro"/>
</dbReference>
<organism evidence="6 7">
    <name type="scientific">Peribacillus simplex</name>
    <dbReference type="NCBI Taxonomy" id="1478"/>
    <lineage>
        <taxon>Bacteria</taxon>
        <taxon>Bacillati</taxon>
        <taxon>Bacillota</taxon>
        <taxon>Bacilli</taxon>
        <taxon>Bacillales</taxon>
        <taxon>Bacillaceae</taxon>
        <taxon>Peribacillus</taxon>
    </lineage>
</organism>